<dbReference type="Pfam" id="PF09829">
    <property type="entry name" value="DUF2057"/>
    <property type="match status" value="1"/>
</dbReference>
<organism evidence="4 5">
    <name type="scientific">Vibrio galatheae</name>
    <dbReference type="NCBI Taxonomy" id="579748"/>
    <lineage>
        <taxon>Bacteria</taxon>
        <taxon>Pseudomonadati</taxon>
        <taxon>Pseudomonadota</taxon>
        <taxon>Gammaproteobacteria</taxon>
        <taxon>Vibrionales</taxon>
        <taxon>Vibrionaceae</taxon>
        <taxon>Vibrio</taxon>
    </lineage>
</organism>
<dbReference type="PANTHER" id="PTHR38108:SF1">
    <property type="entry name" value="UPF0319 PROTEIN YCCT"/>
    <property type="match status" value="1"/>
</dbReference>
<dbReference type="Proteomes" id="UP000033673">
    <property type="component" value="Unassembled WGS sequence"/>
</dbReference>
<dbReference type="InterPro" id="IPR018635">
    <property type="entry name" value="UPF0319"/>
</dbReference>
<proteinExistence type="inferred from homology"/>
<reference evidence="4 5" key="1">
    <citation type="journal article" date="2015" name="BMC Genomics">
        <title>Genome mining reveals unlocked bioactive potential of marine Gram-negative bacteria.</title>
        <authorList>
            <person name="Machado H."/>
            <person name="Sonnenschein E.C."/>
            <person name="Melchiorsen J."/>
            <person name="Gram L."/>
        </authorList>
    </citation>
    <scope>NUCLEOTIDE SEQUENCE [LARGE SCALE GENOMIC DNA]</scope>
    <source>
        <strain evidence="4 5">S2757</strain>
    </source>
</reference>
<protein>
    <recommendedName>
        <fullName evidence="3">UPF0319 protein TW81_02950</fullName>
    </recommendedName>
</protein>
<evidence type="ECO:0000256" key="3">
    <source>
        <dbReference type="HAMAP-Rule" id="MF_00789"/>
    </source>
</evidence>
<evidence type="ECO:0000313" key="5">
    <source>
        <dbReference type="Proteomes" id="UP000033673"/>
    </source>
</evidence>
<dbReference type="AlphaFoldDB" id="A0A0F4NMZ9"/>
<keyword evidence="2 3" id="KW-0732">Signal</keyword>
<comment type="caution">
    <text evidence="4">The sequence shown here is derived from an EMBL/GenBank/DDBJ whole genome shotgun (WGS) entry which is preliminary data.</text>
</comment>
<dbReference type="RefSeq" id="WP_045954246.1">
    <property type="nucleotide sequence ID" value="NZ_JXXV01000007.1"/>
</dbReference>
<evidence type="ECO:0000256" key="2">
    <source>
        <dbReference type="ARBA" id="ARBA00022729"/>
    </source>
</evidence>
<sequence precursor="true">MKIKTTLLAAIALGITGTAVAEVTIAIPDTIDVLVANDNKPELSGGLFSSTKTLTLPDGQNQILFTYNPYFDKGKERVLLESDPIIATFNQSNTGLEFGLPQYRNENDAAKKLPTLEWSLRTQNGQAIEVKQDKLLKSGMQIGRNHKLELAEYNRRGGVAAVSSVAVVPVTLPATLNDTPAKMQSGDNTAEEMLHFWYNKADSATQERFKAFINQK</sequence>
<dbReference type="OrthoDB" id="7058190at2"/>
<gene>
    <name evidence="4" type="ORF">TW81_02950</name>
</gene>
<evidence type="ECO:0000256" key="1">
    <source>
        <dbReference type="ARBA" id="ARBA00008490"/>
    </source>
</evidence>
<comment type="similarity">
    <text evidence="1 3">Belongs to the UPF0319 family.</text>
</comment>
<feature type="signal peptide" evidence="3">
    <location>
        <begin position="1"/>
        <end position="21"/>
    </location>
</feature>
<dbReference type="EMBL" id="JXXV01000007">
    <property type="protein sequence ID" value="KJY84502.1"/>
    <property type="molecule type" value="Genomic_DNA"/>
</dbReference>
<dbReference type="PATRIC" id="fig|579748.3.peg.614"/>
<dbReference type="PANTHER" id="PTHR38108">
    <property type="entry name" value="UPF0319 PROTEIN YCCT"/>
    <property type="match status" value="1"/>
</dbReference>
<accession>A0A0F4NMZ9</accession>
<dbReference type="HAMAP" id="MF_00789">
    <property type="entry name" value="UPF0319"/>
    <property type="match status" value="1"/>
</dbReference>
<keyword evidence="5" id="KW-1185">Reference proteome</keyword>
<feature type="chain" id="PRO_5008987410" description="UPF0319 protein TW81_02950" evidence="3">
    <location>
        <begin position="22"/>
        <end position="216"/>
    </location>
</feature>
<name>A0A0F4NMZ9_9VIBR</name>
<evidence type="ECO:0000313" key="4">
    <source>
        <dbReference type="EMBL" id="KJY84502.1"/>
    </source>
</evidence>
<dbReference type="STRING" id="579748.TW81_02950"/>